<feature type="domain" description="Beta-ketoacyl-[acyl-carrier-protein] synthase III C-terminal" evidence="3">
    <location>
        <begin position="221"/>
        <end position="309"/>
    </location>
</feature>
<dbReference type="Gene3D" id="3.40.47.10">
    <property type="match status" value="2"/>
</dbReference>
<dbReference type="GO" id="GO:0044550">
    <property type="term" value="P:secondary metabolite biosynthetic process"/>
    <property type="evidence" value="ECO:0007669"/>
    <property type="project" value="TreeGrafter"/>
</dbReference>
<protein>
    <submittedName>
        <fullName evidence="4">3-oxoacyl-[acyl-carrier-protein] synthase-3</fullName>
    </submittedName>
</protein>
<dbReference type="PANTHER" id="PTHR34069:SF2">
    <property type="entry name" value="BETA-KETOACYL-[ACYL-CARRIER-PROTEIN] SYNTHASE III"/>
    <property type="match status" value="1"/>
</dbReference>
<dbReference type="Pfam" id="PF08541">
    <property type="entry name" value="ACP_syn_III_C"/>
    <property type="match status" value="1"/>
</dbReference>
<keyword evidence="5" id="KW-1185">Reference proteome</keyword>
<keyword evidence="2" id="KW-0012">Acyltransferase</keyword>
<dbReference type="InterPro" id="IPR013747">
    <property type="entry name" value="ACP_syn_III_C"/>
</dbReference>
<dbReference type="InterPro" id="IPR016039">
    <property type="entry name" value="Thiolase-like"/>
</dbReference>
<keyword evidence="1" id="KW-0808">Transferase</keyword>
<dbReference type="PANTHER" id="PTHR34069">
    <property type="entry name" value="3-OXOACYL-[ACYL-CARRIER-PROTEIN] SYNTHASE 3"/>
    <property type="match status" value="1"/>
</dbReference>
<dbReference type="AlphaFoldDB" id="A0A1C5AID2"/>
<evidence type="ECO:0000313" key="5">
    <source>
        <dbReference type="Proteomes" id="UP000198551"/>
    </source>
</evidence>
<dbReference type="Proteomes" id="UP000198551">
    <property type="component" value="Unassembled WGS sequence"/>
</dbReference>
<dbReference type="RefSeq" id="WP_018788852.1">
    <property type="nucleotide sequence ID" value="NZ_FMCV01000032.1"/>
</dbReference>
<dbReference type="SUPFAM" id="SSF53901">
    <property type="entry name" value="Thiolase-like"/>
    <property type="match status" value="1"/>
</dbReference>
<evidence type="ECO:0000256" key="1">
    <source>
        <dbReference type="ARBA" id="ARBA00022679"/>
    </source>
</evidence>
<gene>
    <name evidence="4" type="ORF">GA0070215_13210</name>
</gene>
<sequence length="314" mass="32985">MTLLTLRRVVPVVPDTRITITDLAPTAGLSPAEERLLIRVLGLGRVAVASHLTGTEMLLRAGDAALHAADRSAVRYLIHAHTLQHVTPPGVAITGALRRKLGLSRSRAFALSHLGCVAGLYAVRLCDTLLRSEPPGSTALVIAGDRVPAAEARVLRGASMLGDAAAGVLVGHGGDGDTVIGFAHRTLGKYYQARYMGPELRRQYLEAYVPAMAGVMSSAVRDAGLTIDDIALVLPHNVNRYSWVAIARHLGLPTSRVYLDNVTEIGHCFGADPFINLSTARAAGAVVRGDNLLLASAGEGATFNAMVVRAAAEG</sequence>
<reference evidence="5" key="1">
    <citation type="submission" date="2016-06" db="EMBL/GenBank/DDBJ databases">
        <authorList>
            <person name="Varghese N."/>
        </authorList>
    </citation>
    <scope>NUCLEOTIDE SEQUENCE [LARGE SCALE GENOMIC DNA]</scope>
    <source>
        <strain evidence="5">DSM 45555</strain>
    </source>
</reference>
<dbReference type="EMBL" id="FMCV01000032">
    <property type="protein sequence ID" value="SCF44985.1"/>
    <property type="molecule type" value="Genomic_DNA"/>
</dbReference>
<evidence type="ECO:0000259" key="3">
    <source>
        <dbReference type="Pfam" id="PF08541"/>
    </source>
</evidence>
<dbReference type="GO" id="GO:0016746">
    <property type="term" value="F:acyltransferase activity"/>
    <property type="evidence" value="ECO:0007669"/>
    <property type="project" value="UniProtKB-KW"/>
</dbReference>
<organism evidence="4 5">
    <name type="scientific">Micromonospora marina</name>
    <dbReference type="NCBI Taxonomy" id="307120"/>
    <lineage>
        <taxon>Bacteria</taxon>
        <taxon>Bacillati</taxon>
        <taxon>Actinomycetota</taxon>
        <taxon>Actinomycetes</taxon>
        <taxon>Micromonosporales</taxon>
        <taxon>Micromonosporaceae</taxon>
        <taxon>Micromonospora</taxon>
    </lineage>
</organism>
<proteinExistence type="predicted"/>
<name>A0A1C5AID2_9ACTN</name>
<evidence type="ECO:0000256" key="2">
    <source>
        <dbReference type="ARBA" id="ARBA00023315"/>
    </source>
</evidence>
<accession>A0A1C5AID2</accession>
<evidence type="ECO:0000313" key="4">
    <source>
        <dbReference type="EMBL" id="SCF44985.1"/>
    </source>
</evidence>